<dbReference type="AlphaFoldDB" id="N4WDZ8"/>
<dbReference type="eggNOG" id="ENOG5032Z9X">
    <property type="taxonomic scope" value="Bacteria"/>
</dbReference>
<name>N4WDZ8_9BACI</name>
<keyword evidence="1" id="KW-1133">Transmembrane helix</keyword>
<sequence length="115" mass="13776">MIYSVIITIVVIGIILWILSFFMQDKFRQIEDEFEQFTISSLQESYQLKKKIKVLEEELLVNEKTEEETMKMNQNETPIMREIRALYQQGLDANKIAQQMNLNEYDVKSMIKQLY</sequence>
<dbReference type="Proteomes" id="UP000012283">
    <property type="component" value="Unassembled WGS sequence"/>
</dbReference>
<gene>
    <name evidence="2" type="ORF">J416_05668</name>
</gene>
<feature type="transmembrane region" description="Helical" evidence="1">
    <location>
        <begin position="6"/>
        <end position="23"/>
    </location>
</feature>
<evidence type="ECO:0000256" key="1">
    <source>
        <dbReference type="SAM" id="Phobius"/>
    </source>
</evidence>
<dbReference type="OrthoDB" id="2454584at2"/>
<protein>
    <recommendedName>
        <fullName evidence="4">Resolvase HTH domain-containing protein</fullName>
    </recommendedName>
</protein>
<evidence type="ECO:0000313" key="3">
    <source>
        <dbReference type="Proteomes" id="UP000012283"/>
    </source>
</evidence>
<dbReference type="PATRIC" id="fig|1308866.3.peg.1147"/>
<proteinExistence type="predicted"/>
<keyword evidence="1" id="KW-0472">Membrane</keyword>
<dbReference type="RefSeq" id="WP_003466485.1">
    <property type="nucleotide sequence ID" value="NZ_APML01000019.1"/>
</dbReference>
<comment type="caution">
    <text evidence="2">The sequence shown here is derived from an EMBL/GenBank/DDBJ whole genome shotgun (WGS) entry which is preliminary data.</text>
</comment>
<reference evidence="2 3" key="1">
    <citation type="submission" date="2013-03" db="EMBL/GenBank/DDBJ databases">
        <title>Draft genome sequence of Gracibacillus halophilus YIM-C55.5, a moderately halophilic and thermophilic organism from the Xiaochaidamu salt lake.</title>
        <authorList>
            <person name="Sugumar T."/>
            <person name="Polireddy D.R."/>
            <person name="Antony A."/>
            <person name="Madhava Y.R."/>
            <person name="Sivakumar N."/>
        </authorList>
    </citation>
    <scope>NUCLEOTIDE SEQUENCE [LARGE SCALE GENOMIC DNA]</scope>
    <source>
        <strain evidence="2 3">YIM-C55.5</strain>
    </source>
</reference>
<accession>N4WDZ8</accession>
<evidence type="ECO:0008006" key="4">
    <source>
        <dbReference type="Google" id="ProtNLM"/>
    </source>
</evidence>
<dbReference type="EMBL" id="APML01000019">
    <property type="protein sequence ID" value="ENH97474.1"/>
    <property type="molecule type" value="Genomic_DNA"/>
</dbReference>
<organism evidence="2 3">
    <name type="scientific">Gracilibacillus halophilus YIM-C55.5</name>
    <dbReference type="NCBI Taxonomy" id="1308866"/>
    <lineage>
        <taxon>Bacteria</taxon>
        <taxon>Bacillati</taxon>
        <taxon>Bacillota</taxon>
        <taxon>Bacilli</taxon>
        <taxon>Bacillales</taxon>
        <taxon>Bacillaceae</taxon>
        <taxon>Gracilibacillus</taxon>
    </lineage>
</organism>
<dbReference type="STRING" id="1308866.J416_05668"/>
<evidence type="ECO:0000313" key="2">
    <source>
        <dbReference type="EMBL" id="ENH97474.1"/>
    </source>
</evidence>
<keyword evidence="3" id="KW-1185">Reference proteome</keyword>
<keyword evidence="1" id="KW-0812">Transmembrane</keyword>